<dbReference type="Gene3D" id="1.10.10.10">
    <property type="entry name" value="Winged helix-like DNA-binding domain superfamily/Winged helix DNA-binding domain"/>
    <property type="match status" value="1"/>
</dbReference>
<organism evidence="6 7">
    <name type="scientific">Abyssobacteria bacterium (strain SURF_5)</name>
    <dbReference type="NCBI Taxonomy" id="2093360"/>
    <lineage>
        <taxon>Bacteria</taxon>
        <taxon>Pseudomonadati</taxon>
        <taxon>Candidatus Hydrogenedentota</taxon>
        <taxon>Candidatus Abyssobacteria</taxon>
    </lineage>
</organism>
<evidence type="ECO:0000259" key="4">
    <source>
        <dbReference type="Pfam" id="PF00891"/>
    </source>
</evidence>
<dbReference type="Pfam" id="PF00891">
    <property type="entry name" value="Methyltransf_2"/>
    <property type="match status" value="1"/>
</dbReference>
<dbReference type="SUPFAM" id="SSF53335">
    <property type="entry name" value="S-adenosyl-L-methionine-dependent methyltransferases"/>
    <property type="match status" value="1"/>
</dbReference>
<evidence type="ECO:0000256" key="1">
    <source>
        <dbReference type="ARBA" id="ARBA00022603"/>
    </source>
</evidence>
<dbReference type="GO" id="GO:0032259">
    <property type="term" value="P:methylation"/>
    <property type="evidence" value="ECO:0007669"/>
    <property type="project" value="UniProtKB-KW"/>
</dbReference>
<keyword evidence="1 6" id="KW-0489">Methyltransferase</keyword>
<sequence>MADSKKKIGTERIQNIVYGFKHSAILWAGIELSLFTKVSEGACTIQDIASACGLSPLNAERMVVACTALGLLEKKQGKYVNAADVEEYLVEGKPRYFGAWSLMGRADFSDWLNLCERLTSPQPPSVLGIYEKMGPEQHEMLTRAMFNVGLGAGHKLAKQFDFSNHKLVLDLGGGSGAYCVALCRRFPQLRAIVFDFPDVCRVTDELIADSGLSDRIKTNPGDFTRDRFLEGVDAIMLNGNLTQYGPDEVRVIARRAYQALPPGGVMHIIAENLNDDKTGPLIAATWSIHEALLGSKGRAHSDAEVTGYLEEAGFRDVAATEFVQNILQRVTGWK</sequence>
<dbReference type="Proteomes" id="UP000265882">
    <property type="component" value="Unassembled WGS sequence"/>
</dbReference>
<name>A0A3A4P6A7_ABYX5</name>
<dbReference type="InterPro" id="IPR036388">
    <property type="entry name" value="WH-like_DNA-bd_sf"/>
</dbReference>
<evidence type="ECO:0000259" key="5">
    <source>
        <dbReference type="Pfam" id="PF08100"/>
    </source>
</evidence>
<evidence type="ECO:0000313" key="7">
    <source>
        <dbReference type="Proteomes" id="UP000265882"/>
    </source>
</evidence>
<dbReference type="InterPro" id="IPR012967">
    <property type="entry name" value="COMT_dimerisation"/>
</dbReference>
<dbReference type="PANTHER" id="PTHR43712:SF2">
    <property type="entry name" value="O-METHYLTRANSFERASE CICE"/>
    <property type="match status" value="1"/>
</dbReference>
<accession>A0A3A4P6A7</accession>
<dbReference type="Gene3D" id="3.40.50.150">
    <property type="entry name" value="Vaccinia Virus protein VP39"/>
    <property type="match status" value="1"/>
</dbReference>
<dbReference type="InterPro" id="IPR029063">
    <property type="entry name" value="SAM-dependent_MTases_sf"/>
</dbReference>
<keyword evidence="2 6" id="KW-0808">Transferase</keyword>
<dbReference type="PROSITE" id="PS51683">
    <property type="entry name" value="SAM_OMT_II"/>
    <property type="match status" value="1"/>
</dbReference>
<dbReference type="PIRSF" id="PIRSF005739">
    <property type="entry name" value="O-mtase"/>
    <property type="match status" value="1"/>
</dbReference>
<evidence type="ECO:0000256" key="2">
    <source>
        <dbReference type="ARBA" id="ARBA00022679"/>
    </source>
</evidence>
<dbReference type="EMBL" id="QZKU01000045">
    <property type="protein sequence ID" value="RJP23504.1"/>
    <property type="molecule type" value="Genomic_DNA"/>
</dbReference>
<feature type="domain" description="O-methyltransferase C-terminal" evidence="4">
    <location>
        <begin position="135"/>
        <end position="315"/>
    </location>
</feature>
<keyword evidence="3" id="KW-0949">S-adenosyl-L-methionine</keyword>
<dbReference type="CDD" id="cd02440">
    <property type="entry name" value="AdoMet_MTases"/>
    <property type="match status" value="1"/>
</dbReference>
<evidence type="ECO:0000256" key="3">
    <source>
        <dbReference type="ARBA" id="ARBA00022691"/>
    </source>
</evidence>
<evidence type="ECO:0000313" key="6">
    <source>
        <dbReference type="EMBL" id="RJP23504.1"/>
    </source>
</evidence>
<dbReference type="InterPro" id="IPR036390">
    <property type="entry name" value="WH_DNA-bd_sf"/>
</dbReference>
<feature type="domain" description="O-methyltransferase dimerisation" evidence="5">
    <location>
        <begin position="16"/>
        <end position="82"/>
    </location>
</feature>
<dbReference type="SUPFAM" id="SSF46785">
    <property type="entry name" value="Winged helix' DNA-binding domain"/>
    <property type="match status" value="1"/>
</dbReference>
<protein>
    <submittedName>
        <fullName evidence="6">Methyltransferase domain-containing protein</fullName>
    </submittedName>
</protein>
<dbReference type="PANTHER" id="PTHR43712">
    <property type="entry name" value="PUTATIVE (AFU_ORTHOLOGUE AFUA_4G14580)-RELATED"/>
    <property type="match status" value="1"/>
</dbReference>
<dbReference type="Pfam" id="PF08100">
    <property type="entry name" value="Dimerisation"/>
    <property type="match status" value="1"/>
</dbReference>
<gene>
    <name evidence="6" type="ORF">C4520_05980</name>
</gene>
<reference evidence="6 7" key="1">
    <citation type="journal article" date="2017" name="ISME J.">
        <title>Energy and carbon metabolisms in a deep terrestrial subsurface fluid microbial community.</title>
        <authorList>
            <person name="Momper L."/>
            <person name="Jungbluth S.P."/>
            <person name="Lee M.D."/>
            <person name="Amend J.P."/>
        </authorList>
    </citation>
    <scope>NUCLEOTIDE SEQUENCE [LARGE SCALE GENOMIC DNA]</scope>
    <source>
        <strain evidence="6">SURF_5</strain>
    </source>
</reference>
<comment type="caution">
    <text evidence="6">The sequence shown here is derived from an EMBL/GenBank/DDBJ whole genome shotgun (WGS) entry which is preliminary data.</text>
</comment>
<dbReference type="GO" id="GO:0008171">
    <property type="term" value="F:O-methyltransferase activity"/>
    <property type="evidence" value="ECO:0007669"/>
    <property type="project" value="InterPro"/>
</dbReference>
<dbReference type="AlphaFoldDB" id="A0A3A4P6A7"/>
<dbReference type="InterPro" id="IPR001077">
    <property type="entry name" value="COMT_C"/>
</dbReference>
<dbReference type="GO" id="GO:0046983">
    <property type="term" value="F:protein dimerization activity"/>
    <property type="evidence" value="ECO:0007669"/>
    <property type="project" value="InterPro"/>
</dbReference>
<proteinExistence type="predicted"/>
<dbReference type="InterPro" id="IPR016461">
    <property type="entry name" value="COMT-like"/>
</dbReference>